<dbReference type="AlphaFoldDB" id="A0A2S6GRG2"/>
<dbReference type="InterPro" id="IPR024520">
    <property type="entry name" value="DUF3558"/>
</dbReference>
<keyword evidence="1" id="KW-0732">Signal</keyword>
<dbReference type="Pfam" id="PF12079">
    <property type="entry name" value="DUF3558"/>
    <property type="match status" value="1"/>
</dbReference>
<accession>A0A2S6GRG2</accession>
<evidence type="ECO:0000313" key="2">
    <source>
        <dbReference type="EMBL" id="PPK67786.1"/>
    </source>
</evidence>
<feature type="signal peptide" evidence="1">
    <location>
        <begin position="1"/>
        <end position="22"/>
    </location>
</feature>
<reference evidence="2 3" key="1">
    <citation type="submission" date="2018-02" db="EMBL/GenBank/DDBJ databases">
        <title>Genomic Encyclopedia of Archaeal and Bacterial Type Strains, Phase II (KMG-II): from individual species to whole genera.</title>
        <authorList>
            <person name="Goeker M."/>
        </authorList>
    </citation>
    <scope>NUCLEOTIDE SEQUENCE [LARGE SCALE GENOMIC DNA]</scope>
    <source>
        <strain evidence="2 3">YU 961-1</strain>
    </source>
</reference>
<protein>
    <submittedName>
        <fullName evidence="2">Uncharacterized protein DUF3558</fullName>
    </submittedName>
</protein>
<dbReference type="RefSeq" id="WP_104479095.1">
    <property type="nucleotide sequence ID" value="NZ_CP154825.1"/>
</dbReference>
<organism evidence="2 3">
    <name type="scientific">Actinokineospora auranticolor</name>
    <dbReference type="NCBI Taxonomy" id="155976"/>
    <lineage>
        <taxon>Bacteria</taxon>
        <taxon>Bacillati</taxon>
        <taxon>Actinomycetota</taxon>
        <taxon>Actinomycetes</taxon>
        <taxon>Pseudonocardiales</taxon>
        <taxon>Pseudonocardiaceae</taxon>
        <taxon>Actinokineospora</taxon>
    </lineage>
</organism>
<dbReference type="Proteomes" id="UP000239203">
    <property type="component" value="Unassembled WGS sequence"/>
</dbReference>
<feature type="chain" id="PRO_5038830140" evidence="1">
    <location>
        <begin position="23"/>
        <end position="183"/>
    </location>
</feature>
<dbReference type="OrthoDB" id="3700870at2"/>
<dbReference type="PROSITE" id="PS51257">
    <property type="entry name" value="PROKAR_LIPOPROTEIN"/>
    <property type="match status" value="1"/>
</dbReference>
<keyword evidence="3" id="KW-1185">Reference proteome</keyword>
<proteinExistence type="predicted"/>
<evidence type="ECO:0000313" key="3">
    <source>
        <dbReference type="Proteomes" id="UP000239203"/>
    </source>
</evidence>
<dbReference type="EMBL" id="PTIX01000006">
    <property type="protein sequence ID" value="PPK67786.1"/>
    <property type="molecule type" value="Genomic_DNA"/>
</dbReference>
<evidence type="ECO:0000256" key="1">
    <source>
        <dbReference type="SAM" id="SignalP"/>
    </source>
</evidence>
<sequence>MRRALGLVSAVAAVVLGGSACANQTAGTAVAVPGEHPAPAGPEVTGSSGAPELSQLQPCDLLADAASKSLGIAAAGKPGRTADSRSCEWKVDKGTVADSYTITAEVWRDRGLDRITTERPVEYLKVGAHEAAQFIAGGGKGCAVALAVGDDTRVDVRAAGEKVAEELCESALAAAKLVEPVIP</sequence>
<comment type="caution">
    <text evidence="2">The sequence shown here is derived from an EMBL/GenBank/DDBJ whole genome shotgun (WGS) entry which is preliminary data.</text>
</comment>
<gene>
    <name evidence="2" type="ORF">CLV40_10616</name>
</gene>
<name>A0A2S6GRG2_9PSEU</name>